<evidence type="ECO:0000313" key="5">
    <source>
        <dbReference type="EMBL" id="TKS66106.1"/>
    </source>
</evidence>
<feature type="active site" description="Glycyl thioester intermediate" evidence="3">
    <location>
        <position position="571"/>
    </location>
</feature>
<name>A0A4U5TWS2_COLLU</name>
<feature type="domain" description="HECT" evidence="4">
    <location>
        <begin position="526"/>
        <end position="605"/>
    </location>
</feature>
<dbReference type="Gene3D" id="3.30.2410.10">
    <property type="entry name" value="Hect, E3 ligase catalytic domain"/>
    <property type="match status" value="1"/>
</dbReference>
<proteinExistence type="predicted"/>
<organism evidence="5 6">
    <name type="scientific">Collichthys lucidus</name>
    <name type="common">Big head croaker</name>
    <name type="synonym">Sciaena lucida</name>
    <dbReference type="NCBI Taxonomy" id="240159"/>
    <lineage>
        <taxon>Eukaryota</taxon>
        <taxon>Metazoa</taxon>
        <taxon>Chordata</taxon>
        <taxon>Craniata</taxon>
        <taxon>Vertebrata</taxon>
        <taxon>Euteleostomi</taxon>
        <taxon>Actinopterygii</taxon>
        <taxon>Neopterygii</taxon>
        <taxon>Teleostei</taxon>
        <taxon>Neoteleostei</taxon>
        <taxon>Acanthomorphata</taxon>
        <taxon>Eupercaria</taxon>
        <taxon>Sciaenidae</taxon>
        <taxon>Collichthys</taxon>
    </lineage>
</organism>
<gene>
    <name evidence="5" type="ORF">D9C73_000162</name>
</gene>
<dbReference type="InterPro" id="IPR035983">
    <property type="entry name" value="Hect_E3_ubiquitin_ligase"/>
</dbReference>
<evidence type="ECO:0000256" key="2">
    <source>
        <dbReference type="ARBA" id="ARBA00022786"/>
    </source>
</evidence>
<evidence type="ECO:0000259" key="4">
    <source>
        <dbReference type="PROSITE" id="PS50237"/>
    </source>
</evidence>
<dbReference type="Proteomes" id="UP000298787">
    <property type="component" value="Chromosome 1"/>
</dbReference>
<reference evidence="5 6" key="1">
    <citation type="submission" date="2019-01" db="EMBL/GenBank/DDBJ databases">
        <title>Genome Assembly of Collichthys lucidus.</title>
        <authorList>
            <person name="Cai M."/>
            <person name="Xiao S."/>
        </authorList>
    </citation>
    <scope>NUCLEOTIDE SEQUENCE [LARGE SCALE GENOMIC DNA]</scope>
    <source>
        <strain evidence="5">JT15FE1705JMU</strain>
        <tissue evidence="5">Muscle</tissue>
    </source>
</reference>
<keyword evidence="1" id="KW-0808">Transferase</keyword>
<sequence length="605" mass="68466">MWDQALLEDQGDYSCSAYNQGVRKRVGTPCCREVKGPTGSDEPLDHYQHMFWSWTLCRLSARLVPEVPMLKRTFQHADNDSALVQARVPPGPDPALTLAMKVSLLSAPAVDFHTSASPSSALSSNRLGRKRLDLCSPQPRRKRANLDPENIVLANQEEIIELWDESLHCFPARTIKFVRLKFSCVHSCSGVGQYVSTAHSHSVNSVIRVHRKHVQFILSAPEGAKVFSVTAVGSPPKFRSACKADMLLATLNRRTTTRFGGADWPPPKKRKQKGAEGFKVTWRKRDRNGNIIPQHLNLLALVSSQELRNYTKMKFLRRSQILILRDLLSSVTVPASPEVEETPTMSAWTQRQLTAQRRFRAAMPELLNCKLAAETVTKKFCQQCKTADVVMGSICGDTFHRAFREFAFCNFKKDDLCQTMSRTPQSSDEVSYLMSGLGRRNVSMSEDSGHTQLDGTSELSEQDRACVHNLAFAWDLPRVTENNRRWLYEKMLVHSAILHAITWPGATDDDSEDEWPVETTSRTTGYLREFIENVSSNDRKELLRFWTGWEVLPRELIVAMTSSKYPTAATCMETLRLPTHYTDFRQFQKDLEACIKTSNTGFGLI</sequence>
<dbReference type="AlphaFoldDB" id="A0A4U5TWS2"/>
<dbReference type="GO" id="GO:0004842">
    <property type="term" value="F:ubiquitin-protein transferase activity"/>
    <property type="evidence" value="ECO:0007669"/>
    <property type="project" value="InterPro"/>
</dbReference>
<dbReference type="Pfam" id="PF00632">
    <property type="entry name" value="HECT"/>
    <property type="match status" value="1"/>
</dbReference>
<evidence type="ECO:0000313" key="6">
    <source>
        <dbReference type="Proteomes" id="UP000298787"/>
    </source>
</evidence>
<evidence type="ECO:0000256" key="3">
    <source>
        <dbReference type="PROSITE-ProRule" id="PRU00104"/>
    </source>
</evidence>
<dbReference type="InterPro" id="IPR000569">
    <property type="entry name" value="HECT_dom"/>
</dbReference>
<evidence type="ECO:0000256" key="1">
    <source>
        <dbReference type="ARBA" id="ARBA00022679"/>
    </source>
</evidence>
<dbReference type="PROSITE" id="PS50237">
    <property type="entry name" value="HECT"/>
    <property type="match status" value="1"/>
</dbReference>
<protein>
    <recommendedName>
        <fullName evidence="4">HECT domain-containing protein</fullName>
    </recommendedName>
</protein>
<keyword evidence="2 3" id="KW-0833">Ubl conjugation pathway</keyword>
<dbReference type="SUPFAM" id="SSF56204">
    <property type="entry name" value="Hect, E3 ligase catalytic domain"/>
    <property type="match status" value="1"/>
</dbReference>
<keyword evidence="6" id="KW-1185">Reference proteome</keyword>
<accession>A0A4U5TWS2</accession>
<dbReference type="EMBL" id="CM014078">
    <property type="protein sequence ID" value="TKS66106.1"/>
    <property type="molecule type" value="Genomic_DNA"/>
</dbReference>